<dbReference type="SUPFAM" id="SSF55729">
    <property type="entry name" value="Acyl-CoA N-acyltransferases (Nat)"/>
    <property type="match status" value="1"/>
</dbReference>
<dbReference type="GO" id="GO:0008999">
    <property type="term" value="F:protein-N-terminal-alanine acetyltransferase activity"/>
    <property type="evidence" value="ECO:0007669"/>
    <property type="project" value="TreeGrafter"/>
</dbReference>
<name>L1MHX0_9CORY</name>
<comment type="caution">
    <text evidence="6">The sequence shown here is derived from an EMBL/GenBank/DDBJ whole genome shotgun (WGS) entry which is preliminary data.</text>
</comment>
<dbReference type="InterPro" id="IPR016181">
    <property type="entry name" value="Acyl_CoA_acyltransferase"/>
</dbReference>
<dbReference type="HOGENOM" id="CLU_013985_40_0_11"/>
<comment type="similarity">
    <text evidence="3">Belongs to the acetyltransferase family. RimJ subfamily.</text>
</comment>
<dbReference type="GO" id="GO:0005737">
    <property type="term" value="C:cytoplasm"/>
    <property type="evidence" value="ECO:0007669"/>
    <property type="project" value="TreeGrafter"/>
</dbReference>
<dbReference type="PANTHER" id="PTHR43792">
    <property type="entry name" value="GNAT FAMILY, PUTATIVE (AFU_ORTHOLOGUE AFUA_3G00765)-RELATED-RELATED"/>
    <property type="match status" value="1"/>
</dbReference>
<dbReference type="PATRIC" id="fig|1035195.3.peg.825"/>
<gene>
    <name evidence="6" type="ORF">HMPREF9997_00922</name>
</gene>
<reference evidence="6 7" key="1">
    <citation type="submission" date="2012-05" db="EMBL/GenBank/DDBJ databases">
        <authorList>
            <person name="Weinstock G."/>
            <person name="Sodergren E."/>
            <person name="Lobos E.A."/>
            <person name="Fulton L."/>
            <person name="Fulton R."/>
            <person name="Courtney L."/>
            <person name="Fronick C."/>
            <person name="O'Laughlin M."/>
            <person name="Godfrey J."/>
            <person name="Wilson R.M."/>
            <person name="Miner T."/>
            <person name="Farmer C."/>
            <person name="Delehaunty K."/>
            <person name="Cordes M."/>
            <person name="Minx P."/>
            <person name="Tomlinson C."/>
            <person name="Chen J."/>
            <person name="Wollam A."/>
            <person name="Pepin K.H."/>
            <person name="Bhonagiri V."/>
            <person name="Zhang X."/>
            <person name="Suruliraj S."/>
            <person name="Warren W."/>
            <person name="Mitreva M."/>
            <person name="Mardis E.R."/>
            <person name="Wilson R.K."/>
        </authorList>
    </citation>
    <scope>NUCLEOTIDE SEQUENCE [LARGE SCALE GENOMIC DNA]</scope>
    <source>
        <strain evidence="6 7">F0235</strain>
    </source>
</reference>
<protein>
    <submittedName>
        <fullName evidence="6">Acetyltransferase, GNAT family</fullName>
    </submittedName>
</protein>
<evidence type="ECO:0000256" key="3">
    <source>
        <dbReference type="ARBA" id="ARBA00038502"/>
    </source>
</evidence>
<evidence type="ECO:0000256" key="4">
    <source>
        <dbReference type="SAM" id="MobiDB-lite"/>
    </source>
</evidence>
<sequence>MMPRHAIHPGWPESTQSVTVNRSDGAGDMVLRLRPLVRGDFQDWQDMRIADQHILQPVEPTVMGDWEDAHSKRQWWQQLLQLRSAADAGTVVPLAIEVNGRFAGQLTLGAIQHGVGSDCWVGYWVHSALSGQGVATAAVALGVDHALQRVGVHRVVATYLPSNAASGRVLEKNGFRQEGYLHRNLHIDGRWQDHYLVALCDDDYSLSCIERLRHKGQVV</sequence>
<evidence type="ECO:0000313" key="6">
    <source>
        <dbReference type="EMBL" id="EKX90858.1"/>
    </source>
</evidence>
<organism evidence="6 7">
    <name type="scientific">Corynebacterium durum F0235</name>
    <dbReference type="NCBI Taxonomy" id="1035195"/>
    <lineage>
        <taxon>Bacteria</taxon>
        <taxon>Bacillati</taxon>
        <taxon>Actinomycetota</taxon>
        <taxon>Actinomycetes</taxon>
        <taxon>Mycobacteriales</taxon>
        <taxon>Corynebacteriaceae</taxon>
        <taxon>Corynebacterium</taxon>
    </lineage>
</organism>
<dbReference type="InterPro" id="IPR000182">
    <property type="entry name" value="GNAT_dom"/>
</dbReference>
<dbReference type="AlphaFoldDB" id="L1MHX0"/>
<evidence type="ECO:0000313" key="7">
    <source>
        <dbReference type="Proteomes" id="UP000010445"/>
    </source>
</evidence>
<dbReference type="Gene3D" id="3.40.630.30">
    <property type="match status" value="1"/>
</dbReference>
<evidence type="ECO:0000256" key="2">
    <source>
        <dbReference type="ARBA" id="ARBA00023315"/>
    </source>
</evidence>
<proteinExistence type="inferred from homology"/>
<keyword evidence="7" id="KW-1185">Reference proteome</keyword>
<evidence type="ECO:0000256" key="1">
    <source>
        <dbReference type="ARBA" id="ARBA00022679"/>
    </source>
</evidence>
<dbReference type="EMBL" id="AMEM01000016">
    <property type="protein sequence ID" value="EKX90858.1"/>
    <property type="molecule type" value="Genomic_DNA"/>
</dbReference>
<dbReference type="Proteomes" id="UP000010445">
    <property type="component" value="Unassembled WGS sequence"/>
</dbReference>
<dbReference type="eggNOG" id="COG1670">
    <property type="taxonomic scope" value="Bacteria"/>
</dbReference>
<dbReference type="PANTHER" id="PTHR43792:SF8">
    <property type="entry name" value="[RIBOSOMAL PROTEIN US5]-ALANINE N-ACETYLTRANSFERASE"/>
    <property type="match status" value="1"/>
</dbReference>
<feature type="domain" description="N-acetyltransferase" evidence="5">
    <location>
        <begin position="31"/>
        <end position="202"/>
    </location>
</feature>
<dbReference type="InterPro" id="IPR051531">
    <property type="entry name" value="N-acetyltransferase"/>
</dbReference>
<keyword evidence="2" id="KW-0012">Acyltransferase</keyword>
<feature type="region of interest" description="Disordered" evidence="4">
    <location>
        <begin position="1"/>
        <end position="20"/>
    </location>
</feature>
<dbReference type="STRING" id="1035195.HMPREF9997_00922"/>
<evidence type="ECO:0000259" key="5">
    <source>
        <dbReference type="PROSITE" id="PS51186"/>
    </source>
</evidence>
<accession>L1MHX0</accession>
<dbReference type="PROSITE" id="PS51186">
    <property type="entry name" value="GNAT"/>
    <property type="match status" value="1"/>
</dbReference>
<dbReference type="OrthoDB" id="5242221at2"/>
<dbReference type="Pfam" id="PF13302">
    <property type="entry name" value="Acetyltransf_3"/>
    <property type="match status" value="1"/>
</dbReference>
<keyword evidence="1 6" id="KW-0808">Transferase</keyword>